<dbReference type="InterPro" id="IPR006480">
    <property type="entry name" value="Phage_holin_4_1"/>
</dbReference>
<evidence type="ECO:0000256" key="2">
    <source>
        <dbReference type="ARBA" id="ARBA00022692"/>
    </source>
</evidence>
<evidence type="ECO:0000256" key="4">
    <source>
        <dbReference type="ARBA" id="ARBA00023136"/>
    </source>
</evidence>
<sequence>MGINLISLLPSLIQGEFILYFLFKLLDFITGLLKTWKGVSQYKSRVMRDGIIRWIGELVGIIFVLAIDLFLGLNFYLTGFTLGLFIYKEGGSIDENLKLIDVNLPGIIMDKLKIFVKGDNDTNE</sequence>
<reference evidence="7" key="1">
    <citation type="submission" date="2021-04" db="EMBL/GenBank/DDBJ databases">
        <title>Genome seq and assembly of Bacillus sp.</title>
        <authorList>
            <person name="Chhetri G."/>
        </authorList>
    </citation>
    <scope>NUCLEOTIDE SEQUENCE</scope>
    <source>
        <strain evidence="7">RG28</strain>
    </source>
</reference>
<comment type="similarity">
    <text evidence="5">Belongs to the bacteriophage holin family. Cp-1 holin subfamily.</text>
</comment>
<dbReference type="Pfam" id="PF05105">
    <property type="entry name" value="Phage_holin_4_1"/>
    <property type="match status" value="1"/>
</dbReference>
<organism evidence="7 8">
    <name type="scientific">Gottfriedia endophytica</name>
    <dbReference type="NCBI Taxonomy" id="2820819"/>
    <lineage>
        <taxon>Bacteria</taxon>
        <taxon>Bacillati</taxon>
        <taxon>Bacillota</taxon>
        <taxon>Bacilli</taxon>
        <taxon>Bacillales</taxon>
        <taxon>Bacillaceae</taxon>
        <taxon>Gottfriedia</taxon>
    </lineage>
</organism>
<dbReference type="NCBIfam" id="TIGR01593">
    <property type="entry name" value="holin_tox_secr"/>
    <property type="match status" value="1"/>
</dbReference>
<name>A0A940NPT8_9BACI</name>
<evidence type="ECO:0000256" key="6">
    <source>
        <dbReference type="SAM" id="Phobius"/>
    </source>
</evidence>
<evidence type="ECO:0000256" key="5">
    <source>
        <dbReference type="ARBA" id="ARBA00023600"/>
    </source>
</evidence>
<keyword evidence="8" id="KW-1185">Reference proteome</keyword>
<accession>A0A940NPT8</accession>
<feature type="transmembrane region" description="Helical" evidence="6">
    <location>
        <begin position="54"/>
        <end position="77"/>
    </location>
</feature>
<protein>
    <submittedName>
        <fullName evidence="7">Phage holin family protein</fullName>
    </submittedName>
</protein>
<dbReference type="GO" id="GO:0016020">
    <property type="term" value="C:membrane"/>
    <property type="evidence" value="ECO:0007669"/>
    <property type="project" value="UniProtKB-SubCell"/>
</dbReference>
<dbReference type="AlphaFoldDB" id="A0A940NPT8"/>
<feature type="transmembrane region" description="Helical" evidence="6">
    <location>
        <begin position="12"/>
        <end position="33"/>
    </location>
</feature>
<comment type="caution">
    <text evidence="7">The sequence shown here is derived from an EMBL/GenBank/DDBJ whole genome shotgun (WGS) entry which is preliminary data.</text>
</comment>
<evidence type="ECO:0000256" key="3">
    <source>
        <dbReference type="ARBA" id="ARBA00022989"/>
    </source>
</evidence>
<proteinExistence type="inferred from homology"/>
<comment type="subcellular location">
    <subcellularLocation>
        <location evidence="1">Membrane</location>
        <topology evidence="1">Multi-pass membrane protein</topology>
    </subcellularLocation>
</comment>
<dbReference type="EMBL" id="JAGIYQ010000005">
    <property type="protein sequence ID" value="MBP0725520.1"/>
    <property type="molecule type" value="Genomic_DNA"/>
</dbReference>
<dbReference type="Proteomes" id="UP000682134">
    <property type="component" value="Unassembled WGS sequence"/>
</dbReference>
<gene>
    <name evidence="7" type="ORF">J5Y03_10005</name>
</gene>
<keyword evidence="2 6" id="KW-0812">Transmembrane</keyword>
<evidence type="ECO:0000256" key="1">
    <source>
        <dbReference type="ARBA" id="ARBA00004141"/>
    </source>
</evidence>
<keyword evidence="3 6" id="KW-1133">Transmembrane helix</keyword>
<evidence type="ECO:0000313" key="7">
    <source>
        <dbReference type="EMBL" id="MBP0725520.1"/>
    </source>
</evidence>
<keyword evidence="4 6" id="KW-0472">Membrane</keyword>
<dbReference type="RefSeq" id="WP_209405149.1">
    <property type="nucleotide sequence ID" value="NZ_JAGIYQ010000005.1"/>
</dbReference>
<evidence type="ECO:0000313" key="8">
    <source>
        <dbReference type="Proteomes" id="UP000682134"/>
    </source>
</evidence>